<feature type="region of interest" description="Disordered" evidence="1">
    <location>
        <begin position="1"/>
        <end position="42"/>
    </location>
</feature>
<organism evidence="2 3">
    <name type="scientific">Ancylostoma ceylanicum</name>
    <dbReference type="NCBI Taxonomy" id="53326"/>
    <lineage>
        <taxon>Eukaryota</taxon>
        <taxon>Metazoa</taxon>
        <taxon>Ecdysozoa</taxon>
        <taxon>Nematoda</taxon>
        <taxon>Chromadorea</taxon>
        <taxon>Rhabditida</taxon>
        <taxon>Rhabditina</taxon>
        <taxon>Rhabditomorpha</taxon>
        <taxon>Strongyloidea</taxon>
        <taxon>Ancylostomatidae</taxon>
        <taxon>Ancylostomatinae</taxon>
        <taxon>Ancylostoma</taxon>
    </lineage>
</organism>
<comment type="caution">
    <text evidence="2">The sequence shown here is derived from an EMBL/GenBank/DDBJ whole genome shotgun (WGS) entry which is preliminary data.</text>
</comment>
<evidence type="ECO:0000256" key="1">
    <source>
        <dbReference type="SAM" id="MobiDB-lite"/>
    </source>
</evidence>
<dbReference type="AlphaFoldDB" id="A0A016UWI1"/>
<protein>
    <submittedName>
        <fullName evidence="2">Uncharacterized protein</fullName>
    </submittedName>
</protein>
<evidence type="ECO:0000313" key="3">
    <source>
        <dbReference type="Proteomes" id="UP000024635"/>
    </source>
</evidence>
<evidence type="ECO:0000313" key="2">
    <source>
        <dbReference type="EMBL" id="EYC19102.1"/>
    </source>
</evidence>
<accession>A0A016UWI1</accession>
<feature type="compositionally biased region" description="Acidic residues" evidence="1">
    <location>
        <begin position="7"/>
        <end position="39"/>
    </location>
</feature>
<gene>
    <name evidence="2" type="primary">Acey_s0025.g1174</name>
    <name evidence="2" type="ORF">Y032_0025g1174</name>
</gene>
<reference evidence="3" key="1">
    <citation type="journal article" date="2015" name="Nat. Genet.">
        <title>The genome and transcriptome of the zoonotic hookworm Ancylostoma ceylanicum identify infection-specific gene families.</title>
        <authorList>
            <person name="Schwarz E.M."/>
            <person name="Hu Y."/>
            <person name="Antoshechkin I."/>
            <person name="Miller M.M."/>
            <person name="Sternberg P.W."/>
            <person name="Aroian R.V."/>
        </authorList>
    </citation>
    <scope>NUCLEOTIDE SEQUENCE</scope>
    <source>
        <strain evidence="3">HY135</strain>
    </source>
</reference>
<sequence>MQKGNDAAEDKEEEEEEEDEDEDDDEELDEDVDESDDEVESWRRFRSERWGVVVGVSDYDVGHVGCRVVRC</sequence>
<dbReference type="Proteomes" id="UP000024635">
    <property type="component" value="Unassembled WGS sequence"/>
</dbReference>
<proteinExistence type="predicted"/>
<keyword evidence="3" id="KW-1185">Reference proteome</keyword>
<name>A0A016UWI1_9BILA</name>
<dbReference type="EMBL" id="JARK01001361">
    <property type="protein sequence ID" value="EYC19102.1"/>
    <property type="molecule type" value="Genomic_DNA"/>
</dbReference>